<dbReference type="Gene3D" id="3.40.50.360">
    <property type="match status" value="1"/>
</dbReference>
<protein>
    <submittedName>
        <fullName evidence="1">Flavodoxin family protein</fullName>
    </submittedName>
</protein>
<name>A0A4S8NMD2_9ACTN</name>
<organism evidence="1 2">
    <name type="scientific">Nocardioides caeni</name>
    <dbReference type="NCBI Taxonomy" id="574700"/>
    <lineage>
        <taxon>Bacteria</taxon>
        <taxon>Bacillati</taxon>
        <taxon>Actinomycetota</taxon>
        <taxon>Actinomycetes</taxon>
        <taxon>Propionibacteriales</taxon>
        <taxon>Nocardioidaceae</taxon>
        <taxon>Nocardioides</taxon>
    </lineage>
</organism>
<dbReference type="Proteomes" id="UP000307087">
    <property type="component" value="Unassembled WGS sequence"/>
</dbReference>
<evidence type="ECO:0000313" key="2">
    <source>
        <dbReference type="Proteomes" id="UP000307087"/>
    </source>
</evidence>
<dbReference type="SUPFAM" id="SSF52218">
    <property type="entry name" value="Flavoproteins"/>
    <property type="match status" value="1"/>
</dbReference>
<comment type="caution">
    <text evidence="1">The sequence shown here is derived from an EMBL/GenBank/DDBJ whole genome shotgun (WGS) entry which is preliminary data.</text>
</comment>
<reference evidence="1 2" key="1">
    <citation type="journal article" date="2009" name="Int. J. Syst. Evol. Microbiol.">
        <title>Nocardioides caeni sp. nov., isolated from wastewater.</title>
        <authorList>
            <person name="Yoon J.H."/>
            <person name="Kang S.J."/>
            <person name="Park S."/>
            <person name="Kim W."/>
            <person name="Oh T.K."/>
        </authorList>
    </citation>
    <scope>NUCLEOTIDE SEQUENCE [LARGE SCALE GENOMIC DNA]</scope>
    <source>
        <strain evidence="1 2">DSM 23134</strain>
    </source>
</reference>
<dbReference type="AlphaFoldDB" id="A0A4S8NMD2"/>
<gene>
    <name evidence="1" type="ORF">E9934_03825</name>
</gene>
<proteinExistence type="predicted"/>
<sequence length="170" mass="17441">MPRLLVVHHSPSRSMQTLLERVVAGAQDDDLQASGGVEVVVRPALEANADDVLAADGYVLGTTANFGYMSGALKHFFDSTFLAVGGALDDSGAPADGAGAPGSSSAGRPYGLWLHGRYDLTGAERSVQSIVGALGWRQGYDVLGVLGPVDEVAEAAAYELGATIAALLLD</sequence>
<dbReference type="OrthoDB" id="5736081at2"/>
<evidence type="ECO:0000313" key="1">
    <source>
        <dbReference type="EMBL" id="THV17621.1"/>
    </source>
</evidence>
<accession>A0A4S8NMD2</accession>
<dbReference type="RefSeq" id="WP_136561557.1">
    <property type="nucleotide sequence ID" value="NZ_BAABLS010000001.1"/>
</dbReference>
<dbReference type="EMBL" id="STGW01000002">
    <property type="protein sequence ID" value="THV17621.1"/>
    <property type="molecule type" value="Genomic_DNA"/>
</dbReference>
<keyword evidence="2" id="KW-1185">Reference proteome</keyword>
<dbReference type="InterPro" id="IPR029039">
    <property type="entry name" value="Flavoprotein-like_sf"/>
</dbReference>